<comment type="subcellular location">
    <subcellularLocation>
        <location evidence="1">Nucleus</location>
        <location evidence="1">Nucleolus</location>
    </subcellularLocation>
</comment>
<name>A0A7R9C179_9CRUS</name>
<dbReference type="EMBL" id="CAJPEX010013314">
    <property type="protein sequence ID" value="CAG0925461.1"/>
    <property type="molecule type" value="Genomic_DNA"/>
</dbReference>
<dbReference type="OrthoDB" id="6382435at2759"/>
<sequence>MSDENEMNTSALLCGSAMTAMQAIMDKHPKFIAGDRLASVIYAVGRISSLPDYERQTGDSIVWSKINQIKKVLATAIESRVLCPAILSAYRKACKDVAAGKSNPTQCRSGPVVEFLMSIVEAHFTVIDRKAVGVLVREVESMFIEFFDYRRLFVKDYRKPKEYATVDLNVSRTEDSIVKAFLAPIMKLSAEGFAPVFYK</sequence>
<evidence type="ECO:0000313" key="2">
    <source>
        <dbReference type="EMBL" id="CAD7285309.1"/>
    </source>
</evidence>
<organism evidence="2">
    <name type="scientific">Notodromas monacha</name>
    <dbReference type="NCBI Taxonomy" id="399045"/>
    <lineage>
        <taxon>Eukaryota</taxon>
        <taxon>Metazoa</taxon>
        <taxon>Ecdysozoa</taxon>
        <taxon>Arthropoda</taxon>
        <taxon>Crustacea</taxon>
        <taxon>Oligostraca</taxon>
        <taxon>Ostracoda</taxon>
        <taxon>Podocopa</taxon>
        <taxon>Podocopida</taxon>
        <taxon>Cypridocopina</taxon>
        <taxon>Cypridoidea</taxon>
        <taxon>Cyprididae</taxon>
        <taxon>Notodromas</taxon>
    </lineage>
</organism>
<gene>
    <name evidence="2" type="ORF">NMOB1V02_LOCUS12911</name>
</gene>
<feature type="non-terminal residue" evidence="2">
    <location>
        <position position="199"/>
    </location>
</feature>
<proteinExistence type="inferred from homology"/>
<dbReference type="GO" id="GO:0034455">
    <property type="term" value="C:t-UTP complex"/>
    <property type="evidence" value="ECO:0007669"/>
    <property type="project" value="TreeGrafter"/>
</dbReference>
<dbReference type="GO" id="GO:0030515">
    <property type="term" value="F:snoRNA binding"/>
    <property type="evidence" value="ECO:0007669"/>
    <property type="project" value="TreeGrafter"/>
</dbReference>
<evidence type="ECO:0000313" key="3">
    <source>
        <dbReference type="Proteomes" id="UP000678499"/>
    </source>
</evidence>
<keyword evidence="1" id="KW-0687">Ribonucleoprotein</keyword>
<dbReference type="Proteomes" id="UP000678499">
    <property type="component" value="Unassembled WGS sequence"/>
</dbReference>
<keyword evidence="3" id="KW-1185">Reference proteome</keyword>
<dbReference type="AlphaFoldDB" id="A0A7R9C179"/>
<comment type="similarity">
    <text evidence="1">Belongs to the HEATR1/UTP10 family.</text>
</comment>
<keyword evidence="1" id="KW-0690">Ribosome biogenesis</keyword>
<accession>A0A7R9C179</accession>
<reference evidence="2" key="1">
    <citation type="submission" date="2020-11" db="EMBL/GenBank/DDBJ databases">
        <authorList>
            <person name="Tran Van P."/>
        </authorList>
    </citation>
    <scope>NUCLEOTIDE SEQUENCE</scope>
</reference>
<dbReference type="PANTHER" id="PTHR13457">
    <property type="entry name" value="BAP28"/>
    <property type="match status" value="1"/>
</dbReference>
<dbReference type="GO" id="GO:0045943">
    <property type="term" value="P:positive regulation of transcription by RNA polymerase I"/>
    <property type="evidence" value="ECO:0007669"/>
    <property type="project" value="TreeGrafter"/>
</dbReference>
<evidence type="ECO:0000256" key="1">
    <source>
        <dbReference type="RuleBase" id="RU367065"/>
    </source>
</evidence>
<dbReference type="GO" id="GO:0030686">
    <property type="term" value="C:90S preribosome"/>
    <property type="evidence" value="ECO:0007669"/>
    <property type="project" value="TreeGrafter"/>
</dbReference>
<dbReference type="EMBL" id="OA895351">
    <property type="protein sequence ID" value="CAD7285309.1"/>
    <property type="molecule type" value="Genomic_DNA"/>
</dbReference>
<dbReference type="GO" id="GO:0000462">
    <property type="term" value="P:maturation of SSU-rRNA from tricistronic rRNA transcript (SSU-rRNA, 5.8S rRNA, LSU-rRNA)"/>
    <property type="evidence" value="ECO:0007669"/>
    <property type="project" value="TreeGrafter"/>
</dbReference>
<dbReference type="InterPro" id="IPR040191">
    <property type="entry name" value="UTP10"/>
</dbReference>
<comment type="function">
    <text evidence="1">Involved in nucleolar processing of pre-18S ribosomal RNA.</text>
</comment>
<keyword evidence="1" id="KW-0539">Nucleus</keyword>
<dbReference type="GO" id="GO:0032040">
    <property type="term" value="C:small-subunit processome"/>
    <property type="evidence" value="ECO:0007669"/>
    <property type="project" value="TreeGrafter"/>
</dbReference>
<keyword evidence="1" id="KW-0698">rRNA processing</keyword>
<dbReference type="PANTHER" id="PTHR13457:SF1">
    <property type="entry name" value="HEAT REPEAT-CONTAINING PROTEIN 1"/>
    <property type="match status" value="1"/>
</dbReference>
<protein>
    <recommendedName>
        <fullName evidence="1">HEAT repeat-containing protein 1</fullName>
    </recommendedName>
</protein>